<dbReference type="Pfam" id="PF10388">
    <property type="entry name" value="YkuI_C"/>
    <property type="match status" value="1"/>
</dbReference>
<dbReference type="InterPro" id="IPR050706">
    <property type="entry name" value="Cyclic-di-GMP_PDE-like"/>
</dbReference>
<keyword evidence="3" id="KW-1185">Reference proteome</keyword>
<feature type="domain" description="EAL" evidence="1">
    <location>
        <begin position="1"/>
        <end position="246"/>
    </location>
</feature>
<comment type="caution">
    <text evidence="2">The sequence shown here is derived from an EMBL/GenBank/DDBJ whole genome shotgun (WGS) entry which is preliminary data.</text>
</comment>
<dbReference type="Gene3D" id="3.30.450.20">
    <property type="entry name" value="PAS domain"/>
    <property type="match status" value="1"/>
</dbReference>
<dbReference type="SMART" id="SM00052">
    <property type="entry name" value="EAL"/>
    <property type="match status" value="1"/>
</dbReference>
<dbReference type="SUPFAM" id="SSF103190">
    <property type="entry name" value="Sensory domain-like"/>
    <property type="match status" value="1"/>
</dbReference>
<dbReference type="Gene3D" id="3.20.20.450">
    <property type="entry name" value="EAL domain"/>
    <property type="match status" value="1"/>
</dbReference>
<gene>
    <name evidence="2" type="ORF">IEO70_00775</name>
</gene>
<dbReference type="InterPro" id="IPR035919">
    <property type="entry name" value="EAL_sf"/>
</dbReference>
<dbReference type="PANTHER" id="PTHR33121">
    <property type="entry name" value="CYCLIC DI-GMP PHOSPHODIESTERASE PDEF"/>
    <property type="match status" value="1"/>
</dbReference>
<protein>
    <submittedName>
        <fullName evidence="2">EAL domain-containing protein</fullName>
    </submittedName>
</protein>
<dbReference type="PROSITE" id="PS50883">
    <property type="entry name" value="EAL"/>
    <property type="match status" value="1"/>
</dbReference>
<evidence type="ECO:0000259" key="1">
    <source>
        <dbReference type="PROSITE" id="PS50883"/>
    </source>
</evidence>
<dbReference type="InterPro" id="IPR029151">
    <property type="entry name" value="Sensor-like_sf"/>
</dbReference>
<proteinExistence type="predicted"/>
<dbReference type="EMBL" id="JACXSI010000001">
    <property type="protein sequence ID" value="MBD3106911.1"/>
    <property type="molecule type" value="Genomic_DNA"/>
</dbReference>
<evidence type="ECO:0000313" key="2">
    <source>
        <dbReference type="EMBL" id="MBD3106911.1"/>
    </source>
</evidence>
<dbReference type="InterPro" id="IPR018842">
    <property type="entry name" value="YkuI_C"/>
</dbReference>
<organism evidence="2 3">
    <name type="scientific">Peribacillus faecalis</name>
    <dbReference type="NCBI Taxonomy" id="2772559"/>
    <lineage>
        <taxon>Bacteria</taxon>
        <taxon>Bacillati</taxon>
        <taxon>Bacillota</taxon>
        <taxon>Bacilli</taxon>
        <taxon>Bacillales</taxon>
        <taxon>Bacillaceae</taxon>
        <taxon>Peribacillus</taxon>
    </lineage>
</organism>
<sequence>MDSMEMLTNLEHLQPYFQPIFSADEHVVIGYEILGRYVNDSGTIDVASLMQDEQVPEEYRIEVDQYLIQLALKKISASDENFLIFIRCEADLLMLDYGDSLLELLKNHLGEDALSRVVIELSENRFKGDFDSLHHLLTYYKTYGIKIAINDLGLNSHLEKIATLSPQILKINNELLISESWDTQKDFISSTGILARKIGASLLVEGIEDVYQLQFAWKNGVRYYQGVYLAEPADHFIDREQLKDKFKEECHRFIISEKRTLENRYYAKKKMQETIQTIVSKVKPSSVDLVQLKNLATLLDDISFRLYVCDEDGFQTSPNIVRSNGEWVIQEEYKQKNWSWRPYFLKTIITMRNDQKGELSDSYSDIETGEIIRTFSVPLNAQEYLFIDISYNYLFEHDIF</sequence>
<dbReference type="RefSeq" id="WP_190996448.1">
    <property type="nucleotide sequence ID" value="NZ_JACXSI010000001.1"/>
</dbReference>
<dbReference type="AlphaFoldDB" id="A0A927H9Z6"/>
<dbReference type="Pfam" id="PF00563">
    <property type="entry name" value="EAL"/>
    <property type="match status" value="1"/>
</dbReference>
<dbReference type="Proteomes" id="UP000602076">
    <property type="component" value="Unassembled WGS sequence"/>
</dbReference>
<dbReference type="SUPFAM" id="SSF141868">
    <property type="entry name" value="EAL domain-like"/>
    <property type="match status" value="1"/>
</dbReference>
<dbReference type="CDD" id="cd01948">
    <property type="entry name" value="EAL"/>
    <property type="match status" value="1"/>
</dbReference>
<dbReference type="PANTHER" id="PTHR33121:SF82">
    <property type="entry name" value="SIGNAL TRANSDUCTION PROTEIN CONTAINING A EAL DOMAIN"/>
    <property type="match status" value="1"/>
</dbReference>
<reference evidence="2" key="1">
    <citation type="submission" date="2020-09" db="EMBL/GenBank/DDBJ databases">
        <title>Bacillus faecalis sp. nov., a moderately halophilic bacterium isolated from cow faeces.</title>
        <authorList>
            <person name="Jiang L."/>
            <person name="Lee J."/>
        </authorList>
    </citation>
    <scope>NUCLEOTIDE SEQUENCE</scope>
    <source>
        <strain evidence="2">AGMB 02131</strain>
    </source>
</reference>
<evidence type="ECO:0000313" key="3">
    <source>
        <dbReference type="Proteomes" id="UP000602076"/>
    </source>
</evidence>
<name>A0A927H9Z6_9BACI</name>
<dbReference type="GO" id="GO:0071111">
    <property type="term" value="F:cyclic-guanylate-specific phosphodiesterase activity"/>
    <property type="evidence" value="ECO:0007669"/>
    <property type="project" value="InterPro"/>
</dbReference>
<dbReference type="Gene3D" id="1.20.5.170">
    <property type="match status" value="1"/>
</dbReference>
<dbReference type="InterPro" id="IPR001633">
    <property type="entry name" value="EAL_dom"/>
</dbReference>
<accession>A0A927H9Z6</accession>